<keyword evidence="9" id="KW-0413">Isomerase</keyword>
<keyword evidence="7" id="KW-0479">Metal-binding</keyword>
<dbReference type="InterPro" id="IPR005843">
    <property type="entry name" value="A-D-PHexomutase_C"/>
</dbReference>
<comment type="cofactor">
    <cofactor evidence="1">
        <name>Mg(2+)</name>
        <dbReference type="ChEBI" id="CHEBI:18420"/>
    </cofactor>
</comment>
<dbReference type="InterPro" id="IPR005846">
    <property type="entry name" value="A-D-PHexomutase_a/b/a-III"/>
</dbReference>
<sequence>MDGQLQKLVEQWLSIDHNETTRREIETFVANKNTSKLKELLESRIQFGTAGLRARMEAGFARMNDVTVVQASQGLAAYIKSGSAVVGHDHRHNSKRFAQLTALVFGSYGFKVYFVGQCATPMVPYSVDRYKASVGIMVTASHNPKDDNGYKVYWKNGCQIIPPLDSDIQLSIMENLDPQIDWDVNKIYSNKNVIFCHDEVVYGYSKRVLDILQPQKLGDFKYVYTAMHGVGFEFVKAITELFTDDGNLIPVKKQCSPDPDFPTVAFPNPEEKDALNLALCTANANNVDLVLANDPDADRFSVAYRTPNGWRQLSGNEIGILFADYVVQKQTNLDKMYMINSTVSSQMLGSMADKLGFGFVDTLTGFKWIGNKAIELEKKGYNVPFAFEEAIGFMFPVVHDKDGISALVVFLQLYNKLLKEGIKLGERLEQLYSKYGYFKQCNGYYITTPAVQDEIFNCIRSTKPYPSHIGNYRVNSWRDLTMGYDSDTVDHLPTLHVDPSSHMITCKLLTPNKDEFIRFTVRGSGTEPKLKVYIEAKAENENRAESLAEDVWITLRKTISDDKFTPKSKKKSTDIYKVLLGVIFTIGLFYKLFVHGPSPNETQRNLDASFNAESHVADTEVNPAEAMVTPPDQMNLAENVEFYDLMQYQGTPEGKSNEEIVLLLVPLRNAEKVLPLMFRNMMNITYDHSLIDIAFLVSDCSKSDKTLEKLYEYTSAMQEGKLVPILEDREREIKGKGVFGSSDLYLKYMPEGYIENVKKSYAPPFHSEYEKPFRSIQIYQKDFGQVIGQGFSDRHDVKIQGIRRKLMGRARNWLLSTAIKPYHSWVYWRDVDIELSPADILETMMNFGSEYDVIIPNVWRPLPVYLGGEQPYDLNSWIESNEALKLAKTLDEDDVIVEGYEEYATWRAHLAYIRDKNGDPNEVVELDGVGGVSILAKASTFRHGANFPAFTFLNHAETEAFGKMTRKMGMKIAGLPHYTIWHIYEPSEDDLIEISKLERRKRRFGKKH</sequence>
<evidence type="ECO:0000256" key="11">
    <source>
        <dbReference type="ARBA" id="ARBA00037964"/>
    </source>
</evidence>
<evidence type="ECO:0000256" key="3">
    <source>
        <dbReference type="ARBA" id="ARBA00010231"/>
    </source>
</evidence>
<feature type="domain" description="Alpha-D-phosphohexomutase alpha/beta/alpha" evidence="14">
    <location>
        <begin position="204"/>
        <end position="306"/>
    </location>
</feature>
<evidence type="ECO:0000259" key="13">
    <source>
        <dbReference type="Pfam" id="PF02878"/>
    </source>
</evidence>
<dbReference type="SUPFAM" id="SSF53738">
    <property type="entry name" value="Phosphoglucomutase, first 3 domains"/>
    <property type="match status" value="3"/>
</dbReference>
<comment type="similarity">
    <text evidence="11">Belongs to the ANP1/MMN9/VAN1 family.</text>
</comment>
<dbReference type="SUPFAM" id="SSF55957">
    <property type="entry name" value="Phosphoglucomutase, C-terminal domain"/>
    <property type="match status" value="1"/>
</dbReference>
<dbReference type="Gene3D" id="3.40.120.10">
    <property type="entry name" value="Alpha-D-Glucose-1,6-Bisphosphate, subunit A, domain 3"/>
    <property type="match status" value="3"/>
</dbReference>
<dbReference type="SUPFAM" id="SSF53448">
    <property type="entry name" value="Nucleotide-diphospho-sugar transferases"/>
    <property type="match status" value="1"/>
</dbReference>
<dbReference type="GO" id="GO:0005737">
    <property type="term" value="C:cytoplasm"/>
    <property type="evidence" value="ECO:0007669"/>
    <property type="project" value="UniProtKB-SubCell"/>
</dbReference>
<dbReference type="Gene3D" id="3.30.310.50">
    <property type="entry name" value="Alpha-D-phosphohexomutase, C-terminal domain"/>
    <property type="match status" value="1"/>
</dbReference>
<name>A0A1V2LGQ6_PICKU</name>
<evidence type="ECO:0000256" key="10">
    <source>
        <dbReference type="ARBA" id="ARBA00023277"/>
    </source>
</evidence>
<dbReference type="Proteomes" id="UP000189274">
    <property type="component" value="Unassembled WGS sequence"/>
</dbReference>
<evidence type="ECO:0000256" key="8">
    <source>
        <dbReference type="ARBA" id="ARBA00022842"/>
    </source>
</evidence>
<dbReference type="VEuPathDB" id="FungiDB:C5L36_0C01880"/>
<dbReference type="FunFam" id="3.90.550.10:FF:000163">
    <property type="entry name" value="Van1p"/>
    <property type="match status" value="1"/>
</dbReference>
<evidence type="ECO:0000256" key="7">
    <source>
        <dbReference type="ARBA" id="ARBA00022723"/>
    </source>
</evidence>
<dbReference type="AlphaFoldDB" id="A0A1V2LGQ6"/>
<dbReference type="VEuPathDB" id="FungiDB:C5L36_0D00700"/>
<evidence type="ECO:0000259" key="14">
    <source>
        <dbReference type="Pfam" id="PF02879"/>
    </source>
</evidence>
<evidence type="ECO:0000256" key="1">
    <source>
        <dbReference type="ARBA" id="ARBA00001946"/>
    </source>
</evidence>
<feature type="domain" description="Alpha-D-phosphohexomutase C-terminal" evidence="12">
    <location>
        <begin position="518"/>
        <end position="550"/>
    </location>
</feature>
<evidence type="ECO:0000256" key="2">
    <source>
        <dbReference type="ARBA" id="ARBA00004496"/>
    </source>
</evidence>
<comment type="similarity">
    <text evidence="3">Belongs to the phosphohexose mutase family.</text>
</comment>
<feature type="domain" description="Alpha-D-phosphohexomutase alpha/beta/alpha" evidence="15">
    <location>
        <begin position="315"/>
        <end position="435"/>
    </location>
</feature>
<evidence type="ECO:0000256" key="5">
    <source>
        <dbReference type="ARBA" id="ARBA00022526"/>
    </source>
</evidence>
<gene>
    <name evidence="16" type="ORF">BOH78_4721</name>
</gene>
<dbReference type="Pfam" id="PF02879">
    <property type="entry name" value="PGM_PMM_II"/>
    <property type="match status" value="1"/>
</dbReference>
<comment type="subcellular location">
    <subcellularLocation>
        <location evidence="2">Cytoplasm</location>
    </subcellularLocation>
</comment>
<dbReference type="GO" id="GO:0000287">
    <property type="term" value="F:magnesium ion binding"/>
    <property type="evidence" value="ECO:0007669"/>
    <property type="project" value="InterPro"/>
</dbReference>
<keyword evidence="8" id="KW-0460">Magnesium</keyword>
<dbReference type="GO" id="GO:0008973">
    <property type="term" value="F:phosphopentomutase activity"/>
    <property type="evidence" value="ECO:0007669"/>
    <property type="project" value="TreeGrafter"/>
</dbReference>
<dbReference type="InterPro" id="IPR036900">
    <property type="entry name" value="A-D-PHexomutase_C_sf"/>
</dbReference>
<evidence type="ECO:0000313" key="16">
    <source>
        <dbReference type="EMBL" id="ONH71189.1"/>
    </source>
</evidence>
<keyword evidence="6" id="KW-0597">Phosphoprotein</keyword>
<organism evidence="16 17">
    <name type="scientific">Pichia kudriavzevii</name>
    <name type="common">Yeast</name>
    <name type="synonym">Issatchenkia orientalis</name>
    <dbReference type="NCBI Taxonomy" id="4909"/>
    <lineage>
        <taxon>Eukaryota</taxon>
        <taxon>Fungi</taxon>
        <taxon>Dikarya</taxon>
        <taxon>Ascomycota</taxon>
        <taxon>Saccharomycotina</taxon>
        <taxon>Pichiomycetes</taxon>
        <taxon>Pichiales</taxon>
        <taxon>Pichiaceae</taxon>
        <taxon>Pichia</taxon>
    </lineage>
</organism>
<dbReference type="Gene3D" id="3.90.550.10">
    <property type="entry name" value="Spore Coat Polysaccharide Biosynthesis Protein SpsA, Chain A"/>
    <property type="match status" value="2"/>
</dbReference>
<keyword evidence="5" id="KW-0313">Glucose metabolism</keyword>
<dbReference type="Pfam" id="PF03452">
    <property type="entry name" value="Anp1"/>
    <property type="match status" value="1"/>
</dbReference>
<comment type="caution">
    <text evidence="16">The sequence shown here is derived from an EMBL/GenBank/DDBJ whole genome shotgun (WGS) entry which is preliminary data.</text>
</comment>
<dbReference type="Pfam" id="PF02878">
    <property type="entry name" value="PGM_PMM_I"/>
    <property type="match status" value="1"/>
</dbReference>
<evidence type="ECO:0000313" key="17">
    <source>
        <dbReference type="Proteomes" id="UP000189274"/>
    </source>
</evidence>
<dbReference type="FunFam" id="3.40.120.10:FF:000035">
    <property type="entry name" value="Pgm3p"/>
    <property type="match status" value="1"/>
</dbReference>
<dbReference type="InterPro" id="IPR005845">
    <property type="entry name" value="A-D-PHexomutase_a/b/a-II"/>
</dbReference>
<feature type="domain" description="Alpha-D-phosphohexomutase alpha/beta/alpha" evidence="13">
    <location>
        <begin position="45"/>
        <end position="172"/>
    </location>
</feature>
<dbReference type="EMBL" id="MQVM01000040">
    <property type="protein sequence ID" value="ONH71189.1"/>
    <property type="molecule type" value="Genomic_DNA"/>
</dbReference>
<dbReference type="Pfam" id="PF02880">
    <property type="entry name" value="PGM_PMM_III"/>
    <property type="match status" value="1"/>
</dbReference>
<dbReference type="InterPro" id="IPR016066">
    <property type="entry name" value="A-D-PHexomutase_CS"/>
</dbReference>
<evidence type="ECO:0000259" key="12">
    <source>
        <dbReference type="Pfam" id="PF00408"/>
    </source>
</evidence>
<dbReference type="InterPro" id="IPR029044">
    <property type="entry name" value="Nucleotide-diphossugar_trans"/>
</dbReference>
<dbReference type="PRINTS" id="PR00509">
    <property type="entry name" value="PGMPMM"/>
</dbReference>
<accession>A0A1V2LGQ6</accession>
<evidence type="ECO:0000256" key="9">
    <source>
        <dbReference type="ARBA" id="ARBA00023235"/>
    </source>
</evidence>
<dbReference type="InterPro" id="IPR005844">
    <property type="entry name" value="A-D-PHexomutase_a/b/a-I"/>
</dbReference>
<dbReference type="PANTHER" id="PTHR45745:SF1">
    <property type="entry name" value="PHOSPHOGLUCOMUTASE 2B-RELATED"/>
    <property type="match status" value="1"/>
</dbReference>
<evidence type="ECO:0000256" key="6">
    <source>
        <dbReference type="ARBA" id="ARBA00022553"/>
    </source>
</evidence>
<protein>
    <submittedName>
        <fullName evidence="16">Vanadate resistance protein</fullName>
    </submittedName>
</protein>
<evidence type="ECO:0000256" key="4">
    <source>
        <dbReference type="ARBA" id="ARBA00022490"/>
    </source>
</evidence>
<dbReference type="GO" id="GO:0005634">
    <property type="term" value="C:nucleus"/>
    <property type="evidence" value="ECO:0007669"/>
    <property type="project" value="TreeGrafter"/>
</dbReference>
<dbReference type="Pfam" id="PF00408">
    <property type="entry name" value="PGM_PMM_IV"/>
    <property type="match status" value="1"/>
</dbReference>
<dbReference type="PROSITE" id="PS00710">
    <property type="entry name" value="PGM_PMM"/>
    <property type="match status" value="1"/>
</dbReference>
<reference evidence="17" key="1">
    <citation type="journal article" date="2017" name="Genome Announc.">
        <title>Genome sequences of Cyberlindnera fabianii 65, Pichia kudriavzevii 129, and Saccharomyces cerevisiae 131 isolated from fermented masau fruits in Zimbabwe.</title>
        <authorList>
            <person name="van Rijswijck I.M.H."/>
            <person name="Derks M.F.L."/>
            <person name="Abee T."/>
            <person name="de Ridder D."/>
            <person name="Smid E.J."/>
        </authorList>
    </citation>
    <scope>NUCLEOTIDE SEQUENCE [LARGE SCALE GENOMIC DNA]</scope>
    <source>
        <strain evidence="17">129</strain>
    </source>
</reference>
<dbReference type="GO" id="GO:0006006">
    <property type="term" value="P:glucose metabolic process"/>
    <property type="evidence" value="ECO:0007669"/>
    <property type="project" value="UniProtKB-KW"/>
</dbReference>
<dbReference type="CDD" id="cd05799">
    <property type="entry name" value="PGM2"/>
    <property type="match status" value="1"/>
</dbReference>
<keyword evidence="4" id="KW-0963">Cytoplasm</keyword>
<evidence type="ECO:0000259" key="15">
    <source>
        <dbReference type="Pfam" id="PF02880"/>
    </source>
</evidence>
<dbReference type="PANTHER" id="PTHR45745">
    <property type="entry name" value="PHOSPHOMANNOMUTASE 45A"/>
    <property type="match status" value="1"/>
</dbReference>
<dbReference type="InterPro" id="IPR005841">
    <property type="entry name" value="Alpha-D-phosphohexomutase_SF"/>
</dbReference>
<proteinExistence type="inferred from homology"/>
<dbReference type="InterPro" id="IPR016055">
    <property type="entry name" value="A-D-PHexomutase_a/b/a-I/II/III"/>
</dbReference>
<keyword evidence="10" id="KW-0119">Carbohydrate metabolism</keyword>
<dbReference type="GO" id="GO:0006166">
    <property type="term" value="P:purine ribonucleoside salvage"/>
    <property type="evidence" value="ECO:0007669"/>
    <property type="project" value="TreeGrafter"/>
</dbReference>